<dbReference type="SUPFAM" id="SSF53756">
    <property type="entry name" value="UDP-Glycosyltransferase/glycogen phosphorylase"/>
    <property type="match status" value="1"/>
</dbReference>
<sequence>MALSKLLNQSIAILRPDIDFVAMLELLYRGTGGFARQRIRHPDKMRILTSSSRPIAFYAPLKHPGHAIPSGDREVARMLLRALSQTRFGAQVVSTFTSLDAKGNAVDEAIIEAAAEADVQRLQTALPCRPAAWVTYHNYYKAPDLLGPAMSQAWGIPYVLVEASHAEKRMSGPWARFAARSAQASRSANLHIVLNRGDIAGLQKVGASRFLHLPPFLAPDEWPQKTASQANNQMRLLAVGMMRPGDKLASYAMLAEALRGLDGDWLLDIVGDGAAQAEVHAQFEPFESRIRFHGKITDRSRLAQLYAQADVLAWPGVNEAFGMAYLEAAACGLPAVAGAYGGVAEVVENGISGMLSPVGDVAAYRQNLALLLGDAELRHRLGINAREKVLQHHSLPAAAHRLELQIAGLLAEQEA</sequence>
<dbReference type="GO" id="GO:0016757">
    <property type="term" value="F:glycosyltransferase activity"/>
    <property type="evidence" value="ECO:0007669"/>
    <property type="project" value="InterPro"/>
</dbReference>
<dbReference type="Pfam" id="PF00534">
    <property type="entry name" value="Glycos_transf_1"/>
    <property type="match status" value="1"/>
</dbReference>
<protein>
    <submittedName>
        <fullName evidence="2">Glycosyltransferase family 4 protein</fullName>
    </submittedName>
</protein>
<name>A0A5B0DQC1_9HYPH</name>
<dbReference type="EMBL" id="VTWH01000004">
    <property type="protein sequence ID" value="KAA0968997.1"/>
    <property type="molecule type" value="Genomic_DNA"/>
</dbReference>
<reference evidence="2 3" key="1">
    <citation type="submission" date="2019-08" db="EMBL/GenBank/DDBJ databases">
        <title>Aureimonas fodiniaquatilis sp. nov., isolated from a coal mine wastewater.</title>
        <authorList>
            <person name="Kim W."/>
        </authorList>
    </citation>
    <scope>NUCLEOTIDE SEQUENCE [LARGE SCALE GENOMIC DNA]</scope>
    <source>
        <strain evidence="2 3">CAU 1482</strain>
    </source>
</reference>
<dbReference type="InterPro" id="IPR050194">
    <property type="entry name" value="Glycosyltransferase_grp1"/>
</dbReference>
<dbReference type="PANTHER" id="PTHR45947">
    <property type="entry name" value="SULFOQUINOVOSYL TRANSFERASE SQD2"/>
    <property type="match status" value="1"/>
</dbReference>
<keyword evidence="3" id="KW-1185">Reference proteome</keyword>
<accession>A0A5B0DQC1</accession>
<dbReference type="CDD" id="cd03801">
    <property type="entry name" value="GT4_PimA-like"/>
    <property type="match status" value="1"/>
</dbReference>
<dbReference type="InterPro" id="IPR001296">
    <property type="entry name" value="Glyco_trans_1"/>
</dbReference>
<dbReference type="PANTHER" id="PTHR45947:SF3">
    <property type="entry name" value="SULFOQUINOVOSYL TRANSFERASE SQD2"/>
    <property type="match status" value="1"/>
</dbReference>
<proteinExistence type="predicted"/>
<dbReference type="Gene3D" id="3.40.50.2000">
    <property type="entry name" value="Glycogen Phosphorylase B"/>
    <property type="match status" value="2"/>
</dbReference>
<evidence type="ECO:0000313" key="3">
    <source>
        <dbReference type="Proteomes" id="UP000324738"/>
    </source>
</evidence>
<organism evidence="2 3">
    <name type="scientific">Aureimonas fodinaquatilis</name>
    <dbReference type="NCBI Taxonomy" id="2565783"/>
    <lineage>
        <taxon>Bacteria</taxon>
        <taxon>Pseudomonadati</taxon>
        <taxon>Pseudomonadota</taxon>
        <taxon>Alphaproteobacteria</taxon>
        <taxon>Hyphomicrobiales</taxon>
        <taxon>Aurantimonadaceae</taxon>
        <taxon>Aureimonas</taxon>
    </lineage>
</organism>
<evidence type="ECO:0000313" key="2">
    <source>
        <dbReference type="EMBL" id="KAA0968997.1"/>
    </source>
</evidence>
<keyword evidence="2" id="KW-0808">Transferase</keyword>
<dbReference type="Proteomes" id="UP000324738">
    <property type="component" value="Unassembled WGS sequence"/>
</dbReference>
<feature type="domain" description="Glycosyl transferase family 1" evidence="1">
    <location>
        <begin position="253"/>
        <end position="387"/>
    </location>
</feature>
<evidence type="ECO:0000259" key="1">
    <source>
        <dbReference type="Pfam" id="PF00534"/>
    </source>
</evidence>
<dbReference type="AlphaFoldDB" id="A0A5B0DQC1"/>
<gene>
    <name evidence="2" type="ORF">FPY71_15700</name>
</gene>
<dbReference type="OrthoDB" id="5443996at2"/>
<comment type="caution">
    <text evidence="2">The sequence shown here is derived from an EMBL/GenBank/DDBJ whole genome shotgun (WGS) entry which is preliminary data.</text>
</comment>